<accession>A0A2T9Y1P7</accession>
<proteinExistence type="inferred from homology"/>
<dbReference type="InterPro" id="IPR015424">
    <property type="entry name" value="PyrdxlP-dep_Trfase"/>
</dbReference>
<dbReference type="FunFam" id="3.90.1150.10:FF:000008">
    <property type="entry name" value="Cystathionine gamma-synthase"/>
    <property type="match status" value="1"/>
</dbReference>
<evidence type="ECO:0000313" key="10">
    <source>
        <dbReference type="EMBL" id="PVU86276.1"/>
    </source>
</evidence>
<dbReference type="InterPro" id="IPR015421">
    <property type="entry name" value="PyrdxlP-dep_Trfase_major"/>
</dbReference>
<evidence type="ECO:0000256" key="8">
    <source>
        <dbReference type="PIRSR" id="PIRSR001434-2"/>
    </source>
</evidence>
<dbReference type="Gene3D" id="3.90.1150.10">
    <property type="entry name" value="Aspartate Aminotransferase, domain 1"/>
    <property type="match status" value="1"/>
</dbReference>
<dbReference type="AlphaFoldDB" id="A0A2T9Y1P7"/>
<keyword evidence="6" id="KW-0028">Amino-acid biosynthesis</keyword>
<dbReference type="Proteomes" id="UP000245699">
    <property type="component" value="Unassembled WGS sequence"/>
</dbReference>
<dbReference type="PANTHER" id="PTHR11808:SF15">
    <property type="entry name" value="CYSTATHIONINE GAMMA-LYASE"/>
    <property type="match status" value="1"/>
</dbReference>
<dbReference type="Gene3D" id="3.40.640.10">
    <property type="entry name" value="Type I PLP-dependent aspartate aminotransferase-like (Major domain)"/>
    <property type="match status" value="1"/>
</dbReference>
<evidence type="ECO:0000256" key="4">
    <source>
        <dbReference type="ARBA" id="ARBA00012085"/>
    </source>
</evidence>
<sequence length="392" mass="42736">MTLQNGTPKTNRPGLATIAIHVGSEPDAHTGAVIPPLSLSTTFKQKEIGKSKFEYSRTNNPTRESFERCLAALENGKHGFAFASGSSATATILGMLSAGSHILSINDVYGGTYRYFTKVASGMKIEVDFVELSNPVDIKSKITSQTKIIWIESPTNPTLKLVDIRKVAQIAHEKNIIVVVDNTFMSPIFQTPIDLGADIVVHSVTKYINGHSDVVMGAAVTNSDEIAERLRFLQNAIGAVPSPFDCYQALRGMKTLKLRMKQHETNAMAIAKVLEASPYVERVVYPGLPSHPNHELAKSQMHGFGGMLSFFIKGNLQNATKFFENIEYFSLAESLGGVESLAEIPSLMTHGSVSPEDREMLGITDTLIRLSTGIEDTEDLVADIQHALKLSQ</sequence>
<dbReference type="STRING" id="61424.A0A2T9Y1P7"/>
<evidence type="ECO:0000256" key="6">
    <source>
        <dbReference type="ARBA" id="ARBA00023192"/>
    </source>
</evidence>
<reference evidence="10 11" key="1">
    <citation type="journal article" date="2018" name="MBio">
        <title>Comparative Genomics Reveals the Core Gene Toolbox for the Fungus-Insect Symbiosis.</title>
        <authorList>
            <person name="Wang Y."/>
            <person name="Stata M."/>
            <person name="Wang W."/>
            <person name="Stajich J.E."/>
            <person name="White M.M."/>
            <person name="Moncalvo J.M."/>
        </authorList>
    </citation>
    <scope>NUCLEOTIDE SEQUENCE [LARGE SCALE GENOMIC DNA]</scope>
    <source>
        <strain evidence="10 11">AUS-77-4</strain>
    </source>
</reference>
<comment type="similarity">
    <text evidence="3 9">Belongs to the trans-sulfuration enzymes family.</text>
</comment>
<comment type="caution">
    <text evidence="10">The sequence shown here is derived from an EMBL/GenBank/DDBJ whole genome shotgun (WGS) entry which is preliminary data.</text>
</comment>
<evidence type="ECO:0000313" key="11">
    <source>
        <dbReference type="Proteomes" id="UP000245699"/>
    </source>
</evidence>
<evidence type="ECO:0000256" key="3">
    <source>
        <dbReference type="ARBA" id="ARBA00009077"/>
    </source>
</evidence>
<dbReference type="GO" id="GO:0004123">
    <property type="term" value="F:cystathionine gamma-lyase activity"/>
    <property type="evidence" value="ECO:0007669"/>
    <property type="project" value="TreeGrafter"/>
</dbReference>
<dbReference type="EMBL" id="MBFT01000943">
    <property type="protein sequence ID" value="PVU86276.1"/>
    <property type="molecule type" value="Genomic_DNA"/>
</dbReference>
<evidence type="ECO:0000256" key="5">
    <source>
        <dbReference type="ARBA" id="ARBA00022898"/>
    </source>
</evidence>
<dbReference type="SUPFAM" id="SSF53383">
    <property type="entry name" value="PLP-dependent transferases"/>
    <property type="match status" value="1"/>
</dbReference>
<dbReference type="EC" id="4.4.1.1" evidence="4"/>
<dbReference type="OrthoDB" id="3512640at2759"/>
<dbReference type="CDD" id="cd00614">
    <property type="entry name" value="CGS_like"/>
    <property type="match status" value="1"/>
</dbReference>
<dbReference type="GO" id="GO:0019343">
    <property type="term" value="P:cysteine biosynthetic process via cystathionine"/>
    <property type="evidence" value="ECO:0007669"/>
    <property type="project" value="TreeGrafter"/>
</dbReference>
<keyword evidence="5 8" id="KW-0663">Pyridoxal phosphate</keyword>
<dbReference type="Pfam" id="PF01053">
    <property type="entry name" value="Cys_Met_Meta_PP"/>
    <property type="match status" value="1"/>
</dbReference>
<dbReference type="InterPro" id="IPR000277">
    <property type="entry name" value="Cys/Met-Metab_PyrdxlP-dep_enz"/>
</dbReference>
<evidence type="ECO:0000256" key="9">
    <source>
        <dbReference type="RuleBase" id="RU362118"/>
    </source>
</evidence>
<keyword evidence="11" id="KW-1185">Reference proteome</keyword>
<keyword evidence="6" id="KW-0198">Cysteine biosynthesis</keyword>
<dbReference type="PIRSF" id="PIRSF001434">
    <property type="entry name" value="CGS"/>
    <property type="match status" value="1"/>
</dbReference>
<gene>
    <name evidence="10" type="ORF">BB559_006574</name>
</gene>
<comment type="pathway">
    <text evidence="2">Amino-acid biosynthesis; L-cysteine biosynthesis; L-cysteine from L-homocysteine and L-serine: step 2/2.</text>
</comment>
<name>A0A2T9Y1P7_9FUNG</name>
<dbReference type="InterPro" id="IPR015422">
    <property type="entry name" value="PyrdxlP-dep_Trfase_small"/>
</dbReference>
<comment type="cofactor">
    <cofactor evidence="1 9">
        <name>pyridoxal 5'-phosphate</name>
        <dbReference type="ChEBI" id="CHEBI:597326"/>
    </cofactor>
</comment>
<dbReference type="GO" id="GO:0030170">
    <property type="term" value="F:pyridoxal phosphate binding"/>
    <property type="evidence" value="ECO:0007669"/>
    <property type="project" value="InterPro"/>
</dbReference>
<dbReference type="GO" id="GO:0019346">
    <property type="term" value="P:transsulfuration"/>
    <property type="evidence" value="ECO:0007669"/>
    <property type="project" value="InterPro"/>
</dbReference>
<protein>
    <recommendedName>
        <fullName evidence="4">cystathionine gamma-lyase</fullName>
        <ecNumber evidence="4">4.4.1.1</ecNumber>
    </recommendedName>
    <alternativeName>
        <fullName evidence="7">Gamma-cystathionase</fullName>
    </alternativeName>
</protein>
<evidence type="ECO:0000256" key="7">
    <source>
        <dbReference type="ARBA" id="ARBA00029853"/>
    </source>
</evidence>
<organism evidence="10 11">
    <name type="scientific">Furculomyces boomerangus</name>
    <dbReference type="NCBI Taxonomy" id="61424"/>
    <lineage>
        <taxon>Eukaryota</taxon>
        <taxon>Fungi</taxon>
        <taxon>Fungi incertae sedis</taxon>
        <taxon>Zoopagomycota</taxon>
        <taxon>Kickxellomycotina</taxon>
        <taxon>Harpellomycetes</taxon>
        <taxon>Harpellales</taxon>
        <taxon>Harpellaceae</taxon>
        <taxon>Furculomyces</taxon>
    </lineage>
</organism>
<feature type="modified residue" description="N6-(pyridoxal phosphate)lysine" evidence="8">
    <location>
        <position position="206"/>
    </location>
</feature>
<dbReference type="FunFam" id="3.40.640.10:FF:000009">
    <property type="entry name" value="Cystathionine gamma-synthase homolog"/>
    <property type="match status" value="1"/>
</dbReference>
<dbReference type="GO" id="GO:0005737">
    <property type="term" value="C:cytoplasm"/>
    <property type="evidence" value="ECO:0007669"/>
    <property type="project" value="TreeGrafter"/>
</dbReference>
<evidence type="ECO:0000256" key="2">
    <source>
        <dbReference type="ARBA" id="ARBA00005038"/>
    </source>
</evidence>
<dbReference type="PANTHER" id="PTHR11808">
    <property type="entry name" value="TRANS-SULFURATION ENZYME FAMILY MEMBER"/>
    <property type="match status" value="1"/>
</dbReference>
<evidence type="ECO:0000256" key="1">
    <source>
        <dbReference type="ARBA" id="ARBA00001933"/>
    </source>
</evidence>